<dbReference type="STRING" id="909626.AQJ91_10020"/>
<evidence type="ECO:0000256" key="1">
    <source>
        <dbReference type="SAM" id="MobiDB-lite"/>
    </source>
</evidence>
<keyword evidence="2" id="KW-0812">Transmembrane</keyword>
<evidence type="ECO:0000313" key="3">
    <source>
        <dbReference type="EMBL" id="KUO21297.1"/>
    </source>
</evidence>
<evidence type="ECO:0000256" key="2">
    <source>
        <dbReference type="SAM" id="Phobius"/>
    </source>
</evidence>
<dbReference type="EMBL" id="LMXB01000025">
    <property type="protein sequence ID" value="KUO21297.1"/>
    <property type="molecule type" value="Genomic_DNA"/>
</dbReference>
<proteinExistence type="predicted"/>
<name>A0A101V2K6_9ACTN</name>
<dbReference type="AlphaFoldDB" id="A0A101V2K6"/>
<keyword evidence="4" id="KW-1185">Reference proteome</keyword>
<keyword evidence="2" id="KW-0472">Membrane</keyword>
<accession>A0A101V2K6</accession>
<keyword evidence="2" id="KW-1133">Transmembrane helix</keyword>
<feature type="transmembrane region" description="Helical" evidence="2">
    <location>
        <begin position="15"/>
        <end position="37"/>
    </location>
</feature>
<reference evidence="3 4" key="1">
    <citation type="submission" date="2015-10" db="EMBL/GenBank/DDBJ databases">
        <title>Draft genome sequence of Streptomyces sp. RV15, isolated from a marine sponge.</title>
        <authorList>
            <person name="Ruckert C."/>
            <person name="Abdelmohsen U.R."/>
            <person name="Winkler A."/>
            <person name="Hentschel U."/>
            <person name="Kalinowski J."/>
            <person name="Kampfer P."/>
            <person name="Glaeser S."/>
        </authorList>
    </citation>
    <scope>NUCLEOTIDE SEQUENCE [LARGE SCALE GENOMIC DNA]</scope>
    <source>
        <strain evidence="3 4">RV15</strain>
    </source>
</reference>
<gene>
    <name evidence="3" type="ORF">AQJ91_10020</name>
</gene>
<comment type="caution">
    <text evidence="3">The sequence shown here is derived from an EMBL/GenBank/DDBJ whole genome shotgun (WGS) entry which is preliminary data.</text>
</comment>
<sequence>MTTDFGGHALPSENGFQVVMAIGAGAALLAFVLASFVPKHRVAVEAAAEGPAEGPAPVAEGSGAKA</sequence>
<evidence type="ECO:0000313" key="4">
    <source>
        <dbReference type="Proteomes" id="UP000053260"/>
    </source>
</evidence>
<dbReference type="Proteomes" id="UP000053260">
    <property type="component" value="Unassembled WGS sequence"/>
</dbReference>
<protein>
    <submittedName>
        <fullName evidence="3">Uncharacterized protein</fullName>
    </submittedName>
</protein>
<feature type="region of interest" description="Disordered" evidence="1">
    <location>
        <begin position="46"/>
        <end position="66"/>
    </location>
</feature>
<organism evidence="3 4">
    <name type="scientific">Streptomyces dysideae</name>
    <dbReference type="NCBI Taxonomy" id="909626"/>
    <lineage>
        <taxon>Bacteria</taxon>
        <taxon>Bacillati</taxon>
        <taxon>Actinomycetota</taxon>
        <taxon>Actinomycetes</taxon>
        <taxon>Kitasatosporales</taxon>
        <taxon>Streptomycetaceae</taxon>
        <taxon>Streptomyces</taxon>
    </lineage>
</organism>